<keyword evidence="5" id="KW-0158">Chromosome</keyword>
<evidence type="ECO:0000256" key="9">
    <source>
        <dbReference type="ARBA" id="ARBA00022737"/>
    </source>
</evidence>
<evidence type="ECO:0000256" key="2">
    <source>
        <dbReference type="ARBA" id="ARBA00004286"/>
    </source>
</evidence>
<dbReference type="AlphaFoldDB" id="D2GYY3"/>
<feature type="compositionally biased region" description="Basic and acidic residues" evidence="20">
    <location>
        <begin position="255"/>
        <end position="281"/>
    </location>
</feature>
<evidence type="ECO:0000256" key="12">
    <source>
        <dbReference type="ARBA" id="ARBA00022990"/>
    </source>
</evidence>
<evidence type="ECO:0000256" key="19">
    <source>
        <dbReference type="ARBA" id="ARBA00031514"/>
    </source>
</evidence>
<evidence type="ECO:0000256" key="4">
    <source>
        <dbReference type="ARBA" id="ARBA00016747"/>
    </source>
</evidence>
<feature type="region of interest" description="Disordered" evidence="20">
    <location>
        <begin position="1"/>
        <end position="25"/>
    </location>
</feature>
<keyword evidence="9" id="KW-0677">Repeat</keyword>
<dbReference type="InParanoid" id="D2GYY3"/>
<evidence type="ECO:0000256" key="17">
    <source>
        <dbReference type="ARBA" id="ARBA00025155"/>
    </source>
</evidence>
<feature type="compositionally biased region" description="Basic and acidic residues" evidence="20">
    <location>
        <begin position="295"/>
        <end position="304"/>
    </location>
</feature>
<comment type="subcellular location">
    <subcellularLocation>
        <location evidence="2">Chromosome</location>
    </subcellularLocation>
    <subcellularLocation>
        <location evidence="1">Nucleus</location>
    </subcellularLocation>
</comment>
<evidence type="ECO:0000256" key="13">
    <source>
        <dbReference type="ARBA" id="ARBA00023015"/>
    </source>
</evidence>
<evidence type="ECO:0000256" key="8">
    <source>
        <dbReference type="ARBA" id="ARBA00022553"/>
    </source>
</evidence>
<accession>D2GYY3</accession>
<sequence>MRQRESGAEGSPYGRGFRSRNRITGKEKVFGRSFDTVTLCEPEPGTPPPPYPQTTTRLPQPALQLSVPCASTGQSLFQLPKGLASAPAITARERPDLTPLPHTPCRHGVRKETLQVDQPLWLSFIHPFTKLVLSAKDPLGAGAKLAGAENNKTKPWRIPTNPGPGVGSSPHPQPTSSSTQHPPLRPSTSTLFAFLSADSGRPHTLDSCHHCPATNKQPSQSTPAKGPRWLPGGCQFLMTKPETKGEKTFPLIAGKPKDLEGRPHDTSHTRKAERPQREGKMSESSSKSSQPLASKQEKDGTEKRGRGRPRKQPPKEPSEVPTPKRPRGRPKGSKNKGAAKTREKEEEEGISQESSEEEQ</sequence>
<comment type="similarity">
    <text evidence="3">Belongs to the HMGA family.</text>
</comment>
<dbReference type="PRINTS" id="PR00929">
    <property type="entry name" value="ATHOOK"/>
</dbReference>
<organism evidence="21">
    <name type="scientific">Ailuropoda melanoleuca</name>
    <name type="common">Giant panda</name>
    <dbReference type="NCBI Taxonomy" id="9646"/>
    <lineage>
        <taxon>Eukaryota</taxon>
        <taxon>Metazoa</taxon>
        <taxon>Chordata</taxon>
        <taxon>Craniata</taxon>
        <taxon>Vertebrata</taxon>
        <taxon>Euteleostomi</taxon>
        <taxon>Mammalia</taxon>
        <taxon>Eutheria</taxon>
        <taxon>Laurasiatheria</taxon>
        <taxon>Carnivora</taxon>
        <taxon>Caniformia</taxon>
        <taxon>Ursidae</taxon>
        <taxon>Ailuropoda</taxon>
    </lineage>
</organism>
<evidence type="ECO:0000256" key="1">
    <source>
        <dbReference type="ARBA" id="ARBA00004123"/>
    </source>
</evidence>
<evidence type="ECO:0000313" key="21">
    <source>
        <dbReference type="EMBL" id="EFB14034.1"/>
    </source>
</evidence>
<dbReference type="InterPro" id="IPR017956">
    <property type="entry name" value="AT_hook_DNA-bd_motif"/>
</dbReference>
<evidence type="ECO:0000256" key="11">
    <source>
        <dbReference type="ARBA" id="ARBA00022843"/>
    </source>
</evidence>
<keyword evidence="15" id="KW-0804">Transcription</keyword>
<keyword evidence="14" id="KW-0238">DNA-binding</keyword>
<evidence type="ECO:0000256" key="6">
    <source>
        <dbReference type="ARBA" id="ARBA00022481"/>
    </source>
</evidence>
<evidence type="ECO:0000256" key="7">
    <source>
        <dbReference type="ARBA" id="ARBA00022499"/>
    </source>
</evidence>
<feature type="compositionally biased region" description="Low complexity" evidence="20">
    <location>
        <begin position="168"/>
        <end position="182"/>
    </location>
</feature>
<dbReference type="PRINTS" id="PR00930">
    <property type="entry name" value="HIGHMOBLTYIY"/>
</dbReference>
<feature type="region of interest" description="Disordered" evidence="20">
    <location>
        <begin position="208"/>
        <end position="359"/>
    </location>
</feature>
<dbReference type="GO" id="GO:0006355">
    <property type="term" value="P:regulation of DNA-templated transcription"/>
    <property type="evidence" value="ECO:0007669"/>
    <property type="project" value="InterPro"/>
</dbReference>
<keyword evidence="10" id="KW-0013">ADP-ribosylation</keyword>
<keyword evidence="7" id="KW-1017">Isopeptide bond</keyword>
<dbReference type="GO" id="GO:0010557">
    <property type="term" value="P:positive regulation of macromolecule biosynthetic process"/>
    <property type="evidence" value="ECO:0007669"/>
    <property type="project" value="UniProtKB-ARBA"/>
</dbReference>
<feature type="compositionally biased region" description="Low complexity" evidence="20">
    <location>
        <begin position="282"/>
        <end position="294"/>
    </location>
</feature>
<evidence type="ECO:0000256" key="18">
    <source>
        <dbReference type="ARBA" id="ARBA00025848"/>
    </source>
</evidence>
<evidence type="ECO:0000256" key="20">
    <source>
        <dbReference type="SAM" id="MobiDB-lite"/>
    </source>
</evidence>
<dbReference type="GO" id="GO:0005634">
    <property type="term" value="C:nucleus"/>
    <property type="evidence" value="ECO:0007669"/>
    <property type="project" value="UniProtKB-SubCell"/>
</dbReference>
<keyword evidence="6" id="KW-0488">Methylation</keyword>
<name>D2GYY3_AILME</name>
<protein>
    <recommendedName>
        <fullName evidence="4">High mobility group protein HMG-I/HMG-Y</fullName>
    </recommendedName>
    <alternativeName>
        <fullName evidence="19">High mobility group AT-hook protein 1</fullName>
    </alternativeName>
</protein>
<evidence type="ECO:0000256" key="15">
    <source>
        <dbReference type="ARBA" id="ARBA00023163"/>
    </source>
</evidence>
<feature type="region of interest" description="Disordered" evidence="20">
    <location>
        <begin position="145"/>
        <end position="187"/>
    </location>
</feature>
<dbReference type="GO" id="GO:0003712">
    <property type="term" value="F:transcription coregulator activity"/>
    <property type="evidence" value="ECO:0007669"/>
    <property type="project" value="TreeGrafter"/>
</dbReference>
<feature type="compositionally biased region" description="Basic residues" evidence="20">
    <location>
        <begin position="324"/>
        <end position="339"/>
    </location>
</feature>
<evidence type="ECO:0000256" key="10">
    <source>
        <dbReference type="ARBA" id="ARBA00022765"/>
    </source>
</evidence>
<comment type="function">
    <text evidence="17">HMG-I/Y bind preferentially to the minor groove of A+T rich regions in double-stranded DNA. It is suggested that these proteins could function in nucleosome phasing and in the 3'-end processing of mRNA transcripts. They are also involved in the transcription regulation of genes containing, or in close proximity to A+T-rich regions.</text>
</comment>
<evidence type="ECO:0000256" key="14">
    <source>
        <dbReference type="ARBA" id="ARBA00023125"/>
    </source>
</evidence>
<keyword evidence="16" id="KW-0539">Nucleus</keyword>
<evidence type="ECO:0000256" key="3">
    <source>
        <dbReference type="ARBA" id="ARBA00010812"/>
    </source>
</evidence>
<dbReference type="InterPro" id="IPR000637">
    <property type="entry name" value="HMGI/Y_DNA-bd_CS"/>
</dbReference>
<dbReference type="EMBL" id="GL192386">
    <property type="protein sequence ID" value="EFB14034.1"/>
    <property type="molecule type" value="Genomic_DNA"/>
</dbReference>
<dbReference type="PROSITE" id="PS00354">
    <property type="entry name" value="HMGI_Y"/>
    <property type="match status" value="1"/>
</dbReference>
<keyword evidence="13" id="KW-0805">Transcription regulation</keyword>
<feature type="compositionally biased region" description="Polar residues" evidence="20">
    <location>
        <begin position="214"/>
        <end position="223"/>
    </location>
</feature>
<dbReference type="InterPro" id="IPR000116">
    <property type="entry name" value="HMGA"/>
</dbReference>
<evidence type="ECO:0000256" key="16">
    <source>
        <dbReference type="ARBA" id="ARBA00023242"/>
    </source>
</evidence>
<comment type="subunit">
    <text evidence="18">Interacts with HIPK2.</text>
</comment>
<keyword evidence="8" id="KW-0597">Phosphoprotein</keyword>
<gene>
    <name evidence="21" type="ORF">PANDA_002251</name>
</gene>
<keyword evidence="12" id="KW-0007">Acetylation</keyword>
<keyword evidence="11" id="KW-0832">Ubl conjugation</keyword>
<dbReference type="PANTHER" id="PTHR23341">
    <property type="entry name" value="HIGH MOBILITY GROUP PROTEINS HMG-A AND C"/>
    <property type="match status" value="1"/>
</dbReference>
<reference evidence="21" key="1">
    <citation type="journal article" date="2010" name="Nature">
        <title>The sequence and de novo assembly of the giant panda genome.</title>
        <authorList>
            <person name="Li R."/>
            <person name="Fan W."/>
            <person name="Tian G."/>
            <person name="Zhu H."/>
            <person name="He L."/>
            <person name="Cai J."/>
            <person name="Huang Q."/>
            <person name="Cai Q."/>
            <person name="Li B."/>
            <person name="Bai Y."/>
            <person name="Zhang Z."/>
            <person name="Zhang Y."/>
            <person name="Wang W."/>
            <person name="Li J."/>
            <person name="Wei F."/>
            <person name="Li H."/>
            <person name="Jian M."/>
            <person name="Li J."/>
            <person name="Zhang Z."/>
            <person name="Nielsen R."/>
            <person name="Li D."/>
            <person name="Gu W."/>
            <person name="Yang Z."/>
            <person name="Xuan Z."/>
            <person name="Ryder O.A."/>
            <person name="Leung F.C."/>
            <person name="Zhou Y."/>
            <person name="Cao J."/>
            <person name="Sun X."/>
            <person name="Fu Y."/>
            <person name="Fang X."/>
            <person name="Guo X."/>
            <person name="Wang B."/>
            <person name="Hou R."/>
            <person name="Shen F."/>
            <person name="Mu B."/>
            <person name="Ni P."/>
            <person name="Lin R."/>
            <person name="Qian W."/>
            <person name="Wang G."/>
            <person name="Yu C."/>
            <person name="Nie W."/>
            <person name="Wang J."/>
            <person name="Wu Z."/>
            <person name="Liang H."/>
            <person name="Min J."/>
            <person name="Wu Q."/>
            <person name="Cheng S."/>
            <person name="Ruan J."/>
            <person name="Wang M."/>
            <person name="Shi Z."/>
            <person name="Wen M."/>
            <person name="Liu B."/>
            <person name="Ren X."/>
            <person name="Zheng H."/>
            <person name="Dong D."/>
            <person name="Cook K."/>
            <person name="Shan G."/>
            <person name="Zhang H."/>
            <person name="Kosiol C."/>
            <person name="Xie X."/>
            <person name="Lu Z."/>
            <person name="Zheng H."/>
            <person name="Li Y."/>
            <person name="Steiner C.C."/>
            <person name="Lam T.T."/>
            <person name="Lin S."/>
            <person name="Zhang Q."/>
            <person name="Li G."/>
            <person name="Tian J."/>
            <person name="Gong T."/>
            <person name="Liu H."/>
            <person name="Zhang D."/>
            <person name="Fang L."/>
            <person name="Ye C."/>
            <person name="Zhang J."/>
            <person name="Hu W."/>
            <person name="Xu A."/>
            <person name="Ren Y."/>
            <person name="Zhang G."/>
            <person name="Bruford M.W."/>
            <person name="Li Q."/>
            <person name="Ma L."/>
            <person name="Guo Y."/>
            <person name="An N."/>
            <person name="Hu Y."/>
            <person name="Zheng Y."/>
            <person name="Shi Y."/>
            <person name="Li Z."/>
            <person name="Liu Q."/>
            <person name="Chen Y."/>
            <person name="Zhao J."/>
            <person name="Qu N."/>
            <person name="Zhao S."/>
            <person name="Tian F."/>
            <person name="Wang X."/>
            <person name="Wang H."/>
            <person name="Xu L."/>
            <person name="Liu X."/>
            <person name="Vinar T."/>
            <person name="Wang Y."/>
            <person name="Lam T.W."/>
            <person name="Yiu S.M."/>
            <person name="Liu S."/>
            <person name="Zhang H."/>
            <person name="Li D."/>
            <person name="Huang Y."/>
            <person name="Wang X."/>
            <person name="Yang G."/>
            <person name="Jiang Z."/>
            <person name="Wang J."/>
            <person name="Qin N."/>
            <person name="Li L."/>
            <person name="Li J."/>
            <person name="Bolund L."/>
            <person name="Kristiansen K."/>
            <person name="Wong G.K."/>
            <person name="Olson M."/>
            <person name="Zhang X."/>
            <person name="Li S."/>
            <person name="Yang H."/>
            <person name="Wang J."/>
            <person name="Wang J."/>
        </authorList>
    </citation>
    <scope>NUCLEOTIDE SEQUENCE [LARGE SCALE GENOMIC DNA]</scope>
</reference>
<feature type="compositionally biased region" description="Acidic residues" evidence="20">
    <location>
        <begin position="345"/>
        <end position="359"/>
    </location>
</feature>
<dbReference type="PANTHER" id="PTHR23341:SF1">
    <property type="entry name" value="HIGH MOBILITY GROUP PROTEIN HMG-I_HMG-Y"/>
    <property type="match status" value="1"/>
</dbReference>
<dbReference type="GO" id="GO:0003677">
    <property type="term" value="F:DNA binding"/>
    <property type="evidence" value="ECO:0007669"/>
    <property type="project" value="UniProtKB-KW"/>
</dbReference>
<proteinExistence type="inferred from homology"/>
<dbReference type="GO" id="GO:0000785">
    <property type="term" value="C:chromatin"/>
    <property type="evidence" value="ECO:0007669"/>
    <property type="project" value="InterPro"/>
</dbReference>
<evidence type="ECO:0000256" key="5">
    <source>
        <dbReference type="ARBA" id="ARBA00022454"/>
    </source>
</evidence>
<dbReference type="SMART" id="SM00384">
    <property type="entry name" value="AT_hook"/>
    <property type="match status" value="2"/>
</dbReference>